<dbReference type="InterPro" id="IPR006016">
    <property type="entry name" value="UspA"/>
</dbReference>
<protein>
    <recommendedName>
        <fullName evidence="2">RING-type E3 ubiquitin transferase</fullName>
        <ecNumber evidence="2">2.3.2.27</ecNumber>
    </recommendedName>
</protein>
<keyword evidence="7" id="KW-1185">Reference proteome</keyword>
<reference evidence="6 7" key="1">
    <citation type="journal article" date="2021" name="Commun. Biol.">
        <title>The genome of Shorea leprosula (Dipterocarpaceae) highlights the ecological relevance of drought in aseasonal tropical rainforests.</title>
        <authorList>
            <person name="Ng K.K.S."/>
            <person name="Kobayashi M.J."/>
            <person name="Fawcett J.A."/>
            <person name="Hatakeyama M."/>
            <person name="Paape T."/>
            <person name="Ng C.H."/>
            <person name="Ang C.C."/>
            <person name="Tnah L.H."/>
            <person name="Lee C.T."/>
            <person name="Nishiyama T."/>
            <person name="Sese J."/>
            <person name="O'Brien M.J."/>
            <person name="Copetti D."/>
            <person name="Mohd Noor M.I."/>
            <person name="Ong R.C."/>
            <person name="Putra M."/>
            <person name="Sireger I.Z."/>
            <person name="Indrioko S."/>
            <person name="Kosugi Y."/>
            <person name="Izuno A."/>
            <person name="Isagi Y."/>
            <person name="Lee S.L."/>
            <person name="Shimizu K.K."/>
        </authorList>
    </citation>
    <scope>NUCLEOTIDE SEQUENCE [LARGE SCALE GENOMIC DNA]</scope>
    <source>
        <strain evidence="6">214</strain>
    </source>
</reference>
<organism evidence="6 7">
    <name type="scientific">Rubroshorea leprosula</name>
    <dbReference type="NCBI Taxonomy" id="152421"/>
    <lineage>
        <taxon>Eukaryota</taxon>
        <taxon>Viridiplantae</taxon>
        <taxon>Streptophyta</taxon>
        <taxon>Embryophyta</taxon>
        <taxon>Tracheophyta</taxon>
        <taxon>Spermatophyta</taxon>
        <taxon>Magnoliopsida</taxon>
        <taxon>eudicotyledons</taxon>
        <taxon>Gunneridae</taxon>
        <taxon>Pentapetalae</taxon>
        <taxon>rosids</taxon>
        <taxon>malvids</taxon>
        <taxon>Malvales</taxon>
        <taxon>Dipterocarpaceae</taxon>
        <taxon>Rubroshorea</taxon>
    </lineage>
</organism>
<dbReference type="EC" id="2.3.2.27" evidence="2"/>
<sequence>MRNVAEIRRADGRESFVAVAVSKDKSSRSTLKWAVENFVTRGQTLRLVHVLQKTPTQDETLHDNENMELLFLPFRCFCTRRHIQCECVVLEDPDVAKALIEYITQNGVETLLIGAGTKHGLSRLFKTPDIPGSILKWAPDFCNVYVISKGKLTVVRSATRPVPVPQGVGGSQLRAQNLNNEPPSVISLSRENSDRFFDDLIGLENGMSFAAAGRLSTDSSFISFYQNLGSKDSPEHTKKLDPLLSPRKSCVSDIPSISHESGRTSCPSPCTENLEDEIRRLKAELKQTIDMYHAACKEALVAKQKAVELQEWKKEQEKRLQGLQTLEEAAAAIVEREKAKCIAAMEAAEAAQKIAELEVQKRVKAEMKALREVEERNKVLDALGQSHIVLKYQSLFHILAVLFLVYFFLSVFK</sequence>
<dbReference type="Pfam" id="PF00582">
    <property type="entry name" value="Usp"/>
    <property type="match status" value="1"/>
</dbReference>
<gene>
    <name evidence="6" type="ORF">SLEP1_g13077</name>
</gene>
<dbReference type="AlphaFoldDB" id="A0AAV5IQ66"/>
<dbReference type="PANTHER" id="PTHR45647">
    <property type="entry name" value="OS02G0152300 PROTEIN"/>
    <property type="match status" value="1"/>
</dbReference>
<evidence type="ECO:0000256" key="3">
    <source>
        <dbReference type="ARBA" id="ARBA00022786"/>
    </source>
</evidence>
<comment type="caution">
    <text evidence="6">The sequence shown here is derived from an EMBL/GenBank/DDBJ whole genome shotgun (WGS) entry which is preliminary data.</text>
</comment>
<feature type="domain" description="UspA" evidence="5">
    <location>
        <begin position="18"/>
        <end position="125"/>
    </location>
</feature>
<evidence type="ECO:0000313" key="7">
    <source>
        <dbReference type="Proteomes" id="UP001054252"/>
    </source>
</evidence>
<dbReference type="InterPro" id="IPR014729">
    <property type="entry name" value="Rossmann-like_a/b/a_fold"/>
</dbReference>
<keyword evidence="3" id="KW-0833">Ubl conjugation pathway</keyword>
<name>A0AAV5IQ66_9ROSI</name>
<evidence type="ECO:0000259" key="5">
    <source>
        <dbReference type="Pfam" id="PF00582"/>
    </source>
</evidence>
<dbReference type="GO" id="GO:0061630">
    <property type="term" value="F:ubiquitin protein ligase activity"/>
    <property type="evidence" value="ECO:0007669"/>
    <property type="project" value="UniProtKB-EC"/>
</dbReference>
<keyword evidence="4" id="KW-1133">Transmembrane helix</keyword>
<dbReference type="PANTHER" id="PTHR45647:SF25">
    <property type="entry name" value="ADENINE NUCLEOTIDE ALPHA HYDROLASES-LIKE SUPERFAMILY PROTEIN"/>
    <property type="match status" value="1"/>
</dbReference>
<keyword evidence="4" id="KW-0472">Membrane</keyword>
<accession>A0AAV5IQ66</accession>
<dbReference type="Proteomes" id="UP001054252">
    <property type="component" value="Unassembled WGS sequence"/>
</dbReference>
<evidence type="ECO:0000256" key="2">
    <source>
        <dbReference type="ARBA" id="ARBA00012483"/>
    </source>
</evidence>
<evidence type="ECO:0000256" key="1">
    <source>
        <dbReference type="ARBA" id="ARBA00000900"/>
    </source>
</evidence>
<dbReference type="Gene3D" id="3.40.50.620">
    <property type="entry name" value="HUPs"/>
    <property type="match status" value="1"/>
</dbReference>
<comment type="catalytic activity">
    <reaction evidence="1">
        <text>S-ubiquitinyl-[E2 ubiquitin-conjugating enzyme]-L-cysteine + [acceptor protein]-L-lysine = [E2 ubiquitin-conjugating enzyme]-L-cysteine + N(6)-ubiquitinyl-[acceptor protein]-L-lysine.</text>
        <dbReference type="EC" id="2.3.2.27"/>
    </reaction>
</comment>
<keyword evidence="4" id="KW-0812">Transmembrane</keyword>
<feature type="transmembrane region" description="Helical" evidence="4">
    <location>
        <begin position="395"/>
        <end position="412"/>
    </location>
</feature>
<proteinExistence type="predicted"/>
<dbReference type="SUPFAM" id="SSF52402">
    <property type="entry name" value="Adenine nucleotide alpha hydrolases-like"/>
    <property type="match status" value="1"/>
</dbReference>
<evidence type="ECO:0000313" key="6">
    <source>
        <dbReference type="EMBL" id="GKV00384.1"/>
    </source>
</evidence>
<dbReference type="InterPro" id="IPR051348">
    <property type="entry name" value="U-box_ubiquitin_ligases"/>
</dbReference>
<evidence type="ECO:0000256" key="4">
    <source>
        <dbReference type="SAM" id="Phobius"/>
    </source>
</evidence>
<dbReference type="EMBL" id="BPVZ01000015">
    <property type="protein sequence ID" value="GKV00384.1"/>
    <property type="molecule type" value="Genomic_DNA"/>
</dbReference>
<dbReference type="CDD" id="cd01989">
    <property type="entry name" value="USP_STK_Ubox_N"/>
    <property type="match status" value="1"/>
</dbReference>